<organism evidence="1 2">
    <name type="scientific">Eretmocerus hayati</name>
    <dbReference type="NCBI Taxonomy" id="131215"/>
    <lineage>
        <taxon>Eukaryota</taxon>
        <taxon>Metazoa</taxon>
        <taxon>Ecdysozoa</taxon>
        <taxon>Arthropoda</taxon>
        <taxon>Hexapoda</taxon>
        <taxon>Insecta</taxon>
        <taxon>Pterygota</taxon>
        <taxon>Neoptera</taxon>
        <taxon>Endopterygota</taxon>
        <taxon>Hymenoptera</taxon>
        <taxon>Apocrita</taxon>
        <taxon>Proctotrupomorpha</taxon>
        <taxon>Chalcidoidea</taxon>
        <taxon>Aphelinidae</taxon>
        <taxon>Aphelininae</taxon>
        <taxon>Eretmocerus</taxon>
    </lineage>
</organism>
<accession>A0ACC2PW12</accession>
<keyword evidence="2" id="KW-1185">Reference proteome</keyword>
<comment type="caution">
    <text evidence="1">The sequence shown here is derived from an EMBL/GenBank/DDBJ whole genome shotgun (WGS) entry which is preliminary data.</text>
</comment>
<evidence type="ECO:0000313" key="2">
    <source>
        <dbReference type="Proteomes" id="UP001239111"/>
    </source>
</evidence>
<gene>
    <name evidence="1" type="ORF">QAD02_021788</name>
</gene>
<proteinExistence type="predicted"/>
<name>A0ACC2PW12_9HYME</name>
<sequence>MGDRDLSLSYLTDREFEQFNFFTRAYVDAIEERGRREARVVLPTLDGLLSFVNANMASVEQNSDRDSQQQVQSQQGQEQSIVHQGEPPLQVNNQEWPTNMLSSPCMDESIRRILEEPNPESEFDFNQFSWLDDDADVGRELRNNSVTISEDPPLGQNQLNEQTGQRKQNKTFEPVPSKSTVYEQTYGTQLENSNIPQLENQIVQTGQQLNKPSEAVLSTSTTYQQAYVTPLGSSDTFQLNNQTGQQQKSSDPAPSTSGTYQQQRFTPDDNLNSFQLENQNGHSGQQSNESSEPAPSTSGTYKQKEQTSHAAQQHPEPPTPSEKKCVDKHRVRDTKRKRETPCSSSLSKTNKKSKTQSTNSTVVETPEANERFLEFALHKVSQHMEPLKELEHERLAYHRLGFSRATTQHGGPGLLNSCTAVRNTRTEERERIGAATAQDPMKYGHRLPYQQWIPVFAPGEKITEHFYNLNKAATVALEASGLLAKGDQLLLPEQAREGAKLAEKESYLIHAETFIRANWDIAELPRYTLSQGDFHKKLALARSFPRETYEAHLLQPKLKATRTTIIQMQLRLLILQKRILD</sequence>
<dbReference type="EMBL" id="CM056741">
    <property type="protein sequence ID" value="KAJ8685995.1"/>
    <property type="molecule type" value="Genomic_DNA"/>
</dbReference>
<protein>
    <submittedName>
        <fullName evidence="1">Uncharacterized protein</fullName>
    </submittedName>
</protein>
<evidence type="ECO:0000313" key="1">
    <source>
        <dbReference type="EMBL" id="KAJ8685995.1"/>
    </source>
</evidence>
<dbReference type="Proteomes" id="UP001239111">
    <property type="component" value="Chromosome 1"/>
</dbReference>
<reference evidence="1" key="1">
    <citation type="submission" date="2023-04" db="EMBL/GenBank/DDBJ databases">
        <title>A chromosome-level genome assembly of the parasitoid wasp Eretmocerus hayati.</title>
        <authorList>
            <person name="Zhong Y."/>
            <person name="Liu S."/>
            <person name="Liu Y."/>
        </authorList>
    </citation>
    <scope>NUCLEOTIDE SEQUENCE</scope>
    <source>
        <strain evidence="1">ZJU_SS_LIU_2023</strain>
    </source>
</reference>